<sequence length="103" mass="12091">MMLIWIFNSTIQLRKRMRKSNVCLEHMEKIFPPEDLRMSIGIGSLITMLINYCIHRVVDDFRQIITIKKRLNVNSKVLGKVNESTSLSRTENKLKLIGIFKIK</sequence>
<accession>A0A1J1INP1</accession>
<gene>
    <name evidence="1" type="ORF">CLUMA_CG014572</name>
</gene>
<keyword evidence="2" id="KW-1185">Reference proteome</keyword>
<evidence type="ECO:0000313" key="1">
    <source>
        <dbReference type="EMBL" id="CRL01172.1"/>
    </source>
</evidence>
<dbReference type="EMBL" id="CVRI01000055">
    <property type="protein sequence ID" value="CRL01172.1"/>
    <property type="molecule type" value="Genomic_DNA"/>
</dbReference>
<reference evidence="1 2" key="1">
    <citation type="submission" date="2015-04" db="EMBL/GenBank/DDBJ databases">
        <authorList>
            <person name="Syromyatnikov M.Y."/>
            <person name="Popov V.N."/>
        </authorList>
    </citation>
    <scope>NUCLEOTIDE SEQUENCE [LARGE SCALE GENOMIC DNA]</scope>
</reference>
<dbReference type="Proteomes" id="UP000183832">
    <property type="component" value="Unassembled WGS sequence"/>
</dbReference>
<organism evidence="1 2">
    <name type="scientific">Clunio marinus</name>
    <dbReference type="NCBI Taxonomy" id="568069"/>
    <lineage>
        <taxon>Eukaryota</taxon>
        <taxon>Metazoa</taxon>
        <taxon>Ecdysozoa</taxon>
        <taxon>Arthropoda</taxon>
        <taxon>Hexapoda</taxon>
        <taxon>Insecta</taxon>
        <taxon>Pterygota</taxon>
        <taxon>Neoptera</taxon>
        <taxon>Endopterygota</taxon>
        <taxon>Diptera</taxon>
        <taxon>Nematocera</taxon>
        <taxon>Chironomoidea</taxon>
        <taxon>Chironomidae</taxon>
        <taxon>Clunio</taxon>
    </lineage>
</organism>
<evidence type="ECO:0000313" key="2">
    <source>
        <dbReference type="Proteomes" id="UP000183832"/>
    </source>
</evidence>
<protein>
    <submittedName>
        <fullName evidence="1">CLUMA_CG014572, isoform A</fullName>
    </submittedName>
</protein>
<proteinExistence type="predicted"/>
<name>A0A1J1INP1_9DIPT</name>
<dbReference type="AlphaFoldDB" id="A0A1J1INP1"/>